<dbReference type="GeneID" id="97550370"/>
<feature type="transmembrane region" description="Helical" evidence="8">
    <location>
        <begin position="168"/>
        <end position="190"/>
    </location>
</feature>
<evidence type="ECO:0000256" key="3">
    <source>
        <dbReference type="ARBA" id="ARBA00022448"/>
    </source>
</evidence>
<dbReference type="EMBL" id="QGMY01000008">
    <property type="protein sequence ID" value="PWR71483.1"/>
    <property type="molecule type" value="Genomic_DNA"/>
</dbReference>
<keyword evidence="6 8" id="KW-1133">Transmembrane helix</keyword>
<evidence type="ECO:0000313" key="11">
    <source>
        <dbReference type="Proteomes" id="UP000245657"/>
    </source>
</evidence>
<feature type="transmembrane region" description="Helical" evidence="8">
    <location>
        <begin position="448"/>
        <end position="471"/>
    </location>
</feature>
<dbReference type="CDD" id="cd17321">
    <property type="entry name" value="MFS_MMR_MDR_like"/>
    <property type="match status" value="1"/>
</dbReference>
<dbReference type="InterPro" id="IPR020846">
    <property type="entry name" value="MFS_dom"/>
</dbReference>
<gene>
    <name evidence="10" type="ORF">DK846_11520</name>
</gene>
<proteinExistence type="inferred from homology"/>
<dbReference type="Gene3D" id="1.20.1720.10">
    <property type="entry name" value="Multidrug resistance protein D"/>
    <property type="match status" value="1"/>
</dbReference>
<feature type="transmembrane region" description="Helical" evidence="8">
    <location>
        <begin position="111"/>
        <end position="131"/>
    </location>
</feature>
<dbReference type="RefSeq" id="WP_109969101.1">
    <property type="nucleotide sequence ID" value="NZ_CP176093.1"/>
</dbReference>
<keyword evidence="11" id="KW-1185">Reference proteome</keyword>
<accession>A0A2V2N877</accession>
<comment type="similarity">
    <text evidence="2">Belongs to the major facilitator superfamily. EmrB family.</text>
</comment>
<dbReference type="PRINTS" id="PR01036">
    <property type="entry name" value="TCRTETB"/>
</dbReference>
<dbReference type="OrthoDB" id="117970at2157"/>
<evidence type="ECO:0000256" key="6">
    <source>
        <dbReference type="ARBA" id="ARBA00022989"/>
    </source>
</evidence>
<dbReference type="AlphaFoldDB" id="A0A2V2N877"/>
<feature type="transmembrane region" description="Helical" evidence="8">
    <location>
        <begin position="78"/>
        <end position="99"/>
    </location>
</feature>
<feature type="transmembrane region" description="Helical" evidence="8">
    <location>
        <begin position="227"/>
        <end position="249"/>
    </location>
</feature>
<comment type="subcellular location">
    <subcellularLocation>
        <location evidence="1">Cell membrane</location>
        <topology evidence="1">Multi-pass membrane protein</topology>
    </subcellularLocation>
</comment>
<evidence type="ECO:0000256" key="1">
    <source>
        <dbReference type="ARBA" id="ARBA00004651"/>
    </source>
</evidence>
<reference evidence="10 11" key="1">
    <citation type="submission" date="2018-05" db="EMBL/GenBank/DDBJ databases">
        <title>Draft genome of Methanospirillum lacunae Ki8-1.</title>
        <authorList>
            <person name="Dueholm M.S."/>
            <person name="Nielsen P.H."/>
            <person name="Bakmann L.F."/>
            <person name="Otzen D.E."/>
        </authorList>
    </citation>
    <scope>NUCLEOTIDE SEQUENCE [LARGE SCALE GENOMIC DNA]</scope>
    <source>
        <strain evidence="10 11">Ki8-1</strain>
    </source>
</reference>
<dbReference type="GO" id="GO:0005886">
    <property type="term" value="C:plasma membrane"/>
    <property type="evidence" value="ECO:0007669"/>
    <property type="project" value="UniProtKB-SubCell"/>
</dbReference>
<keyword evidence="5 8" id="KW-0812">Transmembrane</keyword>
<keyword evidence="3" id="KW-0813">Transport</keyword>
<dbReference type="Gene3D" id="1.20.1250.20">
    <property type="entry name" value="MFS general substrate transporter like domains"/>
    <property type="match status" value="1"/>
</dbReference>
<keyword evidence="7 8" id="KW-0472">Membrane</keyword>
<dbReference type="Pfam" id="PF07690">
    <property type="entry name" value="MFS_1"/>
    <property type="match status" value="1"/>
</dbReference>
<keyword evidence="4" id="KW-1003">Cell membrane</keyword>
<dbReference type="NCBIfam" id="TIGR00711">
    <property type="entry name" value="efflux_EmrB"/>
    <property type="match status" value="1"/>
</dbReference>
<dbReference type="GO" id="GO:0022857">
    <property type="term" value="F:transmembrane transporter activity"/>
    <property type="evidence" value="ECO:0007669"/>
    <property type="project" value="InterPro"/>
</dbReference>
<feature type="transmembrane region" description="Helical" evidence="8">
    <location>
        <begin position="270"/>
        <end position="295"/>
    </location>
</feature>
<dbReference type="PROSITE" id="PS50850">
    <property type="entry name" value="MFS"/>
    <property type="match status" value="1"/>
</dbReference>
<evidence type="ECO:0000256" key="2">
    <source>
        <dbReference type="ARBA" id="ARBA00008537"/>
    </source>
</evidence>
<feature type="transmembrane region" description="Helical" evidence="8">
    <location>
        <begin position="46"/>
        <end position="66"/>
    </location>
</feature>
<feature type="domain" description="Major facilitator superfamily (MFS) profile" evidence="9">
    <location>
        <begin position="12"/>
        <end position="476"/>
    </location>
</feature>
<dbReference type="InterPro" id="IPR011701">
    <property type="entry name" value="MFS"/>
</dbReference>
<protein>
    <submittedName>
        <fullName evidence="10">MFS transporter</fullName>
    </submittedName>
</protein>
<dbReference type="PANTHER" id="PTHR42718">
    <property type="entry name" value="MAJOR FACILITATOR SUPERFAMILY MULTIDRUG TRANSPORTER MFSC"/>
    <property type="match status" value="1"/>
</dbReference>
<evidence type="ECO:0000256" key="7">
    <source>
        <dbReference type="ARBA" id="ARBA00023136"/>
    </source>
</evidence>
<feature type="transmembrane region" description="Helical" evidence="8">
    <location>
        <begin position="12"/>
        <end position="34"/>
    </location>
</feature>
<feature type="transmembrane region" description="Helical" evidence="8">
    <location>
        <begin position="307"/>
        <end position="329"/>
    </location>
</feature>
<feature type="transmembrane region" description="Helical" evidence="8">
    <location>
        <begin position="143"/>
        <end position="162"/>
    </location>
</feature>
<feature type="transmembrane region" description="Helical" evidence="8">
    <location>
        <begin position="336"/>
        <end position="354"/>
    </location>
</feature>
<dbReference type="InterPro" id="IPR004638">
    <property type="entry name" value="EmrB-like"/>
</dbReference>
<feature type="transmembrane region" description="Helical" evidence="8">
    <location>
        <begin position="406"/>
        <end position="428"/>
    </location>
</feature>
<name>A0A2V2N877_9EURY</name>
<comment type="caution">
    <text evidence="10">The sequence shown here is derived from an EMBL/GenBank/DDBJ whole genome shotgun (WGS) entry which is preliminary data.</text>
</comment>
<evidence type="ECO:0000256" key="4">
    <source>
        <dbReference type="ARBA" id="ARBA00022475"/>
    </source>
</evidence>
<dbReference type="InterPro" id="IPR036259">
    <property type="entry name" value="MFS_trans_sf"/>
</dbReference>
<evidence type="ECO:0000259" key="9">
    <source>
        <dbReference type="PROSITE" id="PS50850"/>
    </source>
</evidence>
<dbReference type="PANTHER" id="PTHR42718:SF9">
    <property type="entry name" value="MAJOR FACILITATOR SUPERFAMILY MULTIDRUG TRANSPORTER MFSC"/>
    <property type="match status" value="1"/>
</dbReference>
<organism evidence="10 11">
    <name type="scientific">Methanospirillum lacunae</name>
    <dbReference type="NCBI Taxonomy" id="668570"/>
    <lineage>
        <taxon>Archaea</taxon>
        <taxon>Methanobacteriati</taxon>
        <taxon>Methanobacteriota</taxon>
        <taxon>Stenosarchaea group</taxon>
        <taxon>Methanomicrobia</taxon>
        <taxon>Methanomicrobiales</taxon>
        <taxon>Methanospirillaceae</taxon>
        <taxon>Methanospirillum</taxon>
    </lineage>
</organism>
<dbReference type="SUPFAM" id="SSF103473">
    <property type="entry name" value="MFS general substrate transporter"/>
    <property type="match status" value="1"/>
</dbReference>
<feature type="transmembrane region" description="Helical" evidence="8">
    <location>
        <begin position="202"/>
        <end position="221"/>
    </location>
</feature>
<evidence type="ECO:0000256" key="8">
    <source>
        <dbReference type="SAM" id="Phobius"/>
    </source>
</evidence>
<sequence>MGSQDQHHYFPLLLSISLAIFMGSLDGTIVNIAIPSISESFSLSTSAVSWVSTIYLLVMAGCVLIFGKISDIIGFKRIFLTGFVVFTIGSFTCGTLPELTGSFLTLVGSRAFQGIGGAMLTAIAPAMVNAYIPMEKKGKAMGFIMTVAALGTAIGPTVGGILTEYLSWNWIFFINVPVGIIAVLIGQRYIPVLALSSSHESFDRIGAVLIFSGLGFLLFGMSEGDSIGWTSPVIAGSLTLAFILLALFVRTEFRAPYPLLELRLFKDRNFFCLNLIMALLFFGFSGINYLLPFYLKYVGGYSTSTSGLILTSLSFAMMVTGLLAGTLYARVGGRRIANVGAFLLLVGYFLILQLHVNTTLWYVVLCLAMIGFGLGFMITPISSMIMSSVAKQYQGMASSLTSLERFAPLTIGIAVFNAIFIQGMILIATEYGVTRSAPMYIQQRALTAGFDLTFCATFIFGIAVLILTFIIKEKVHPDYLEDSS</sequence>
<evidence type="ECO:0000313" key="10">
    <source>
        <dbReference type="EMBL" id="PWR71483.1"/>
    </source>
</evidence>
<dbReference type="Proteomes" id="UP000245657">
    <property type="component" value="Unassembled WGS sequence"/>
</dbReference>
<evidence type="ECO:0000256" key="5">
    <source>
        <dbReference type="ARBA" id="ARBA00022692"/>
    </source>
</evidence>
<feature type="transmembrane region" description="Helical" evidence="8">
    <location>
        <begin position="360"/>
        <end position="385"/>
    </location>
</feature>